<feature type="domain" description="Tetrapyrrole methylase" evidence="6">
    <location>
        <begin position="4"/>
        <end position="192"/>
    </location>
</feature>
<dbReference type="InterPro" id="IPR050714">
    <property type="entry name" value="Cobalamin_biosynth_MTase"/>
</dbReference>
<dbReference type="NCBIfam" id="TIGR02469">
    <property type="entry name" value="CbiT"/>
    <property type="match status" value="1"/>
</dbReference>
<dbReference type="SUPFAM" id="SSF53790">
    <property type="entry name" value="Tetrapyrrole methylase"/>
    <property type="match status" value="1"/>
</dbReference>
<dbReference type="EMBL" id="JACHJP010000011">
    <property type="protein sequence ID" value="MBB4919920.1"/>
    <property type="molecule type" value="Genomic_DNA"/>
</dbReference>
<dbReference type="InterPro" id="IPR014776">
    <property type="entry name" value="4pyrrole_Mease_sub2"/>
</dbReference>
<name>A0A7W7VS00_9ACTN</name>
<dbReference type="Gene3D" id="3.40.1010.10">
    <property type="entry name" value="Cobalt-precorrin-4 Transmethylase, Domain 1"/>
    <property type="match status" value="1"/>
</dbReference>
<comment type="caution">
    <text evidence="7">The sequence shown here is derived from an EMBL/GenBank/DDBJ whole genome shotgun (WGS) entry which is preliminary data.</text>
</comment>
<evidence type="ECO:0000313" key="7">
    <source>
        <dbReference type="EMBL" id="MBB4919920.1"/>
    </source>
</evidence>
<evidence type="ECO:0000256" key="3">
    <source>
        <dbReference type="ARBA" id="ARBA00022603"/>
    </source>
</evidence>
<accession>A0A7W7VS00</accession>
<evidence type="ECO:0000256" key="2">
    <source>
        <dbReference type="ARBA" id="ARBA00022573"/>
    </source>
</evidence>
<evidence type="ECO:0000256" key="5">
    <source>
        <dbReference type="ARBA" id="ARBA00022691"/>
    </source>
</evidence>
<dbReference type="AlphaFoldDB" id="A0A7W7VS00"/>
<evidence type="ECO:0000256" key="1">
    <source>
        <dbReference type="ARBA" id="ARBA00004953"/>
    </source>
</evidence>
<dbReference type="GO" id="GO:0032259">
    <property type="term" value="P:methylation"/>
    <property type="evidence" value="ECO:0007669"/>
    <property type="project" value="UniProtKB-KW"/>
</dbReference>
<dbReference type="InterPro" id="IPR014008">
    <property type="entry name" value="Cbl_synth_MTase_CbiT"/>
</dbReference>
<keyword evidence="5" id="KW-0949">S-adenosyl-L-methionine</keyword>
<dbReference type="CDD" id="cd02440">
    <property type="entry name" value="AdoMet_MTases"/>
    <property type="match status" value="1"/>
</dbReference>
<keyword evidence="8" id="KW-1185">Reference proteome</keyword>
<dbReference type="NCBIfam" id="TIGR02467">
    <property type="entry name" value="CbiE"/>
    <property type="match status" value="1"/>
</dbReference>
<dbReference type="GO" id="GO:0046025">
    <property type="term" value="F:precorrin-6Y C5,15-methyltransferase (decarboxylating) activity"/>
    <property type="evidence" value="ECO:0007669"/>
    <property type="project" value="UniProtKB-EC"/>
</dbReference>
<dbReference type="InterPro" id="IPR035996">
    <property type="entry name" value="4pyrrol_Methylase_sf"/>
</dbReference>
<dbReference type="CDD" id="cd11644">
    <property type="entry name" value="Precorrin-6Y-MT"/>
    <property type="match status" value="1"/>
</dbReference>
<proteinExistence type="predicted"/>
<comment type="pathway">
    <text evidence="1">Cofactor biosynthesis; adenosylcobalamin biosynthesis.</text>
</comment>
<reference evidence="7 8" key="1">
    <citation type="submission" date="2020-08" db="EMBL/GenBank/DDBJ databases">
        <title>Genomic Encyclopedia of Type Strains, Phase III (KMG-III): the genomes of soil and plant-associated and newly described type strains.</title>
        <authorList>
            <person name="Whitman W."/>
        </authorList>
    </citation>
    <scope>NUCLEOTIDE SEQUENCE [LARGE SCALE GENOMIC DNA]</scope>
    <source>
        <strain evidence="7 8">CECT 8840</strain>
    </source>
</reference>
<dbReference type="GO" id="GO:0009236">
    <property type="term" value="P:cobalamin biosynthetic process"/>
    <property type="evidence" value="ECO:0007669"/>
    <property type="project" value="UniProtKB-UniPathway"/>
</dbReference>
<dbReference type="InterPro" id="IPR012818">
    <property type="entry name" value="CbiE"/>
</dbReference>
<keyword evidence="4 7" id="KW-0808">Transferase</keyword>
<dbReference type="InterPro" id="IPR029063">
    <property type="entry name" value="SAM-dependent_MTases_sf"/>
</dbReference>
<gene>
    <name evidence="7" type="ORF">FHS44_007064</name>
</gene>
<dbReference type="EC" id="2.1.1.132" evidence="7"/>
<sequence>MSDRITVVGVGADGWAGLSPRAREELLAADVLMGGSRQLDLVPVSVCTAERVVWPSPLLPALPGLVEANRGRAVCVLASGDPMFHGIGTTLVRLLGAERVRVLPSLSSVSLACARLGWAADRVEVVSLVSRPVEAVHPAVHDGRRVLVLSADGRTPAGVAALLTSRGYGASPMTVLERLGGDDERLVSGTAGGWAVPETAALNVVAVECVAAPGTVPLPCLPGLPDETFEHDGQLTKREVRAVTMSRLAPVPGELLWDVGGGAGSVAIEWMRAHRENRAVAVEKDGGRAERLTRNAHALGVPGLTVVTGAAPGALDGLAVPDAVFVGGGVSAPGVIEACWRALRPGGRLVANAVTVESEVTVAAWHARIGAPHSEMVRLAVSRAAPVGGFTGWRPMMPVTIWTAVKPAEPVEEERR</sequence>
<dbReference type="GO" id="GO:0008276">
    <property type="term" value="F:protein methyltransferase activity"/>
    <property type="evidence" value="ECO:0007669"/>
    <property type="project" value="InterPro"/>
</dbReference>
<dbReference type="SUPFAM" id="SSF53335">
    <property type="entry name" value="S-adenosyl-L-methionine-dependent methyltransferases"/>
    <property type="match status" value="1"/>
</dbReference>
<dbReference type="InterPro" id="IPR006365">
    <property type="entry name" value="Cbl_synth_CobL"/>
</dbReference>
<dbReference type="PIRSF" id="PIRSF036428">
    <property type="entry name" value="CobL"/>
    <property type="match status" value="1"/>
</dbReference>
<dbReference type="Gene3D" id="3.30.950.10">
    <property type="entry name" value="Methyltransferase, Cobalt-precorrin-4 Transmethylase, Domain 2"/>
    <property type="match status" value="1"/>
</dbReference>
<keyword evidence="3 7" id="KW-0489">Methyltransferase</keyword>
<dbReference type="Proteomes" id="UP000552644">
    <property type="component" value="Unassembled WGS sequence"/>
</dbReference>
<dbReference type="PANTHER" id="PTHR43182:SF1">
    <property type="entry name" value="COBALT-PRECORRIN-7 C(5)-METHYLTRANSFERASE"/>
    <property type="match status" value="1"/>
</dbReference>
<dbReference type="Gene3D" id="3.40.50.150">
    <property type="entry name" value="Vaccinia Virus protein VP39"/>
    <property type="match status" value="1"/>
</dbReference>
<evidence type="ECO:0000313" key="8">
    <source>
        <dbReference type="Proteomes" id="UP000552644"/>
    </source>
</evidence>
<dbReference type="InterPro" id="IPR014777">
    <property type="entry name" value="4pyrrole_Mease_sub1"/>
</dbReference>
<evidence type="ECO:0000256" key="4">
    <source>
        <dbReference type="ARBA" id="ARBA00022679"/>
    </source>
</evidence>
<protein>
    <submittedName>
        <fullName evidence="7">Precorrin-6Y C5,15-methyltransferase (Decarboxylating)</fullName>
        <ecNumber evidence="7">2.1.1.132</ecNumber>
    </submittedName>
</protein>
<dbReference type="UniPathway" id="UPA00148"/>
<dbReference type="Pfam" id="PF00590">
    <property type="entry name" value="TP_methylase"/>
    <property type="match status" value="1"/>
</dbReference>
<evidence type="ECO:0000259" key="6">
    <source>
        <dbReference type="Pfam" id="PF00590"/>
    </source>
</evidence>
<dbReference type="RefSeq" id="WP_184723006.1">
    <property type="nucleotide sequence ID" value="NZ_JACHJP010000011.1"/>
</dbReference>
<dbReference type="InterPro" id="IPR000878">
    <property type="entry name" value="4pyrrol_Mease"/>
</dbReference>
<keyword evidence="2" id="KW-0169">Cobalamin biosynthesis</keyword>
<organism evidence="7 8">
    <name type="scientific">Streptosporangium saharense</name>
    <dbReference type="NCBI Taxonomy" id="1706840"/>
    <lineage>
        <taxon>Bacteria</taxon>
        <taxon>Bacillati</taxon>
        <taxon>Actinomycetota</taxon>
        <taxon>Actinomycetes</taxon>
        <taxon>Streptosporangiales</taxon>
        <taxon>Streptosporangiaceae</taxon>
        <taxon>Streptosporangium</taxon>
    </lineage>
</organism>
<dbReference type="PANTHER" id="PTHR43182">
    <property type="entry name" value="COBALT-PRECORRIN-6B C(15)-METHYLTRANSFERASE (DECARBOXYLATING)"/>
    <property type="match status" value="1"/>
</dbReference>